<reference evidence="2 3" key="1">
    <citation type="submission" date="2008-10" db="EMBL/GenBank/DDBJ databases">
        <title>Draft genome sequence of Providencia alcalifaciens (DSM 30120).</title>
        <authorList>
            <person name="Sudarsanam P."/>
            <person name="Ley R."/>
            <person name="Guruge J."/>
            <person name="Turnbaugh P.J."/>
            <person name="Mahowald M."/>
            <person name="Liep D."/>
            <person name="Gordon J."/>
        </authorList>
    </citation>
    <scope>NUCLEOTIDE SEQUENCE [LARGE SCALE GENOMIC DNA]</scope>
    <source>
        <strain evidence="2 3">DSM 30120</strain>
    </source>
</reference>
<dbReference type="SMART" id="SM00530">
    <property type="entry name" value="HTH_XRE"/>
    <property type="match status" value="1"/>
</dbReference>
<dbReference type="Gene3D" id="1.10.260.40">
    <property type="entry name" value="lambda repressor-like DNA-binding domains"/>
    <property type="match status" value="1"/>
</dbReference>
<dbReference type="InterPro" id="IPR010982">
    <property type="entry name" value="Lambda_DNA-bd_dom_sf"/>
</dbReference>
<organism evidence="2 3">
    <name type="scientific">Providencia alcalifaciens DSM 30120</name>
    <dbReference type="NCBI Taxonomy" id="520999"/>
    <lineage>
        <taxon>Bacteria</taxon>
        <taxon>Pseudomonadati</taxon>
        <taxon>Pseudomonadota</taxon>
        <taxon>Gammaproteobacteria</taxon>
        <taxon>Enterobacterales</taxon>
        <taxon>Morganellaceae</taxon>
        <taxon>Providencia</taxon>
    </lineage>
</organism>
<dbReference type="CDD" id="cd00093">
    <property type="entry name" value="HTH_XRE"/>
    <property type="match status" value="1"/>
</dbReference>
<dbReference type="EMBL" id="ABXW01000045">
    <property type="protein sequence ID" value="EEB46298.1"/>
    <property type="molecule type" value="Genomic_DNA"/>
</dbReference>
<dbReference type="SUPFAM" id="SSF47413">
    <property type="entry name" value="lambda repressor-like DNA-binding domains"/>
    <property type="match status" value="1"/>
</dbReference>
<dbReference type="InterPro" id="IPR001387">
    <property type="entry name" value="Cro/C1-type_HTH"/>
</dbReference>
<feature type="domain" description="HTH cro/C1-type" evidence="1">
    <location>
        <begin position="20"/>
        <end position="75"/>
    </location>
</feature>
<accession>B6XEH6</accession>
<dbReference type="PROSITE" id="PS50943">
    <property type="entry name" value="HTH_CROC1"/>
    <property type="match status" value="1"/>
</dbReference>
<reference evidence="2 3" key="2">
    <citation type="submission" date="2008-10" db="EMBL/GenBank/DDBJ databases">
        <authorList>
            <person name="Fulton L."/>
            <person name="Clifton S."/>
            <person name="Fulton B."/>
            <person name="Xu J."/>
            <person name="Minx P."/>
            <person name="Pepin K.H."/>
            <person name="Johnson M."/>
            <person name="Bhonagiri V."/>
            <person name="Nash W.E."/>
            <person name="Mardis E.R."/>
            <person name="Wilson R.K."/>
        </authorList>
    </citation>
    <scope>NUCLEOTIDE SEQUENCE [LARGE SCALE GENOMIC DNA]</scope>
    <source>
        <strain evidence="2 3">DSM 30120</strain>
    </source>
</reference>
<dbReference type="AlphaFoldDB" id="B6XEH6"/>
<dbReference type="Proteomes" id="UP000003729">
    <property type="component" value="Unassembled WGS sequence"/>
</dbReference>
<gene>
    <name evidence="2" type="ORF">PROVALCAL_01756</name>
</gene>
<comment type="caution">
    <text evidence="2">The sequence shown here is derived from an EMBL/GenBank/DDBJ whole genome shotgun (WGS) entry which is preliminary data.</text>
</comment>
<proteinExistence type="predicted"/>
<name>B6XEH6_9GAMM</name>
<evidence type="ECO:0000259" key="1">
    <source>
        <dbReference type="PROSITE" id="PS50943"/>
    </source>
</evidence>
<dbReference type="eggNOG" id="COG1396">
    <property type="taxonomic scope" value="Bacteria"/>
</dbReference>
<keyword evidence="2" id="KW-0238">DNA-binding</keyword>
<evidence type="ECO:0000313" key="3">
    <source>
        <dbReference type="Proteomes" id="UP000003729"/>
    </source>
</evidence>
<evidence type="ECO:0000313" key="2">
    <source>
        <dbReference type="EMBL" id="EEB46298.1"/>
    </source>
</evidence>
<protein>
    <submittedName>
        <fullName evidence="2">DNA-binding helix-turn-helix protein</fullName>
    </submittedName>
</protein>
<dbReference type="Pfam" id="PF01381">
    <property type="entry name" value="HTH_3"/>
    <property type="match status" value="1"/>
</dbReference>
<dbReference type="GO" id="GO:0003677">
    <property type="term" value="F:DNA binding"/>
    <property type="evidence" value="ECO:0007669"/>
    <property type="project" value="UniProtKB-KW"/>
</dbReference>
<sequence>MEYRSMSSDVLVTTLIGNKIKGLRRDAGYTAVEFAQLIGCKSAQQLYRYERGINKIDIDTLVSALKILRVDIKEFFNEVMWEIQ</sequence>